<evidence type="ECO:0000313" key="3">
    <source>
        <dbReference type="Proteomes" id="UP000799444"/>
    </source>
</evidence>
<dbReference type="AlphaFoldDB" id="A0A9P4V0N6"/>
<comment type="caution">
    <text evidence="2">The sequence shown here is derived from an EMBL/GenBank/DDBJ whole genome shotgun (WGS) entry which is preliminary data.</text>
</comment>
<proteinExistence type="predicted"/>
<dbReference type="OrthoDB" id="3788067at2759"/>
<feature type="compositionally biased region" description="Pro residues" evidence="1">
    <location>
        <begin position="26"/>
        <end position="35"/>
    </location>
</feature>
<evidence type="ECO:0000256" key="1">
    <source>
        <dbReference type="SAM" id="MobiDB-lite"/>
    </source>
</evidence>
<keyword evidence="3" id="KW-1185">Reference proteome</keyword>
<gene>
    <name evidence="2" type="ORF">EJ04DRAFT_566865</name>
</gene>
<feature type="region of interest" description="Disordered" evidence="1">
    <location>
        <begin position="1"/>
        <end position="78"/>
    </location>
</feature>
<feature type="region of interest" description="Disordered" evidence="1">
    <location>
        <begin position="409"/>
        <end position="436"/>
    </location>
</feature>
<sequence length="472" mass="51637">MEHTQEAIQTALPPTPPSEPASLQPESPPQSPPPRYSQHDTQTSEPTQQPPHHHHHLQPPAQDPPRGTNALSPLPPTTLPPTPFYTVHLIAGPLTTPSLLSTQTHHTLAPIALRSRYLASKIRAPPAGMHVCRVELPEVSSSALGFYLWWLTVDALPFPTGEGVVPGKAVWKDCWELIRAYVLGVRFGDERFKEVVLGEMERWLGPVQESDWEVLDAVFVGEGSDEVLRGFVVGRMMGREDWVRECLRLVIRRVREERKIEGRNESDEDEGGRKGGEDGEEGCSSSDSASSRCRAPASVTNAANHTTLPTIQTPLKVPDFSALSLNSEIIPTPQVISMPNSKLASIDDTLRSQSSSTPPGPHLPVQRIQRRNTPLPNRKSSTIIPQRNASLATADRPVIVIPTPEDFVPSPVAATEKPLPQPPIEALGADAGVRRKPVPEQAAFELEGDMRMGELQGSGGEEGGRRKRRVRA</sequence>
<dbReference type="Proteomes" id="UP000799444">
    <property type="component" value="Unassembled WGS sequence"/>
</dbReference>
<feature type="region of interest" description="Disordered" evidence="1">
    <location>
        <begin position="449"/>
        <end position="472"/>
    </location>
</feature>
<protein>
    <submittedName>
        <fullName evidence="2">Uncharacterized protein</fullName>
    </submittedName>
</protein>
<feature type="region of interest" description="Disordered" evidence="1">
    <location>
        <begin position="261"/>
        <end position="298"/>
    </location>
</feature>
<feature type="compositionally biased region" description="Low complexity" evidence="1">
    <location>
        <begin position="282"/>
        <end position="295"/>
    </location>
</feature>
<reference evidence="2" key="1">
    <citation type="journal article" date="2020" name="Stud. Mycol.">
        <title>101 Dothideomycetes genomes: a test case for predicting lifestyles and emergence of pathogens.</title>
        <authorList>
            <person name="Haridas S."/>
            <person name="Albert R."/>
            <person name="Binder M."/>
            <person name="Bloem J."/>
            <person name="Labutti K."/>
            <person name="Salamov A."/>
            <person name="Andreopoulos B."/>
            <person name="Baker S."/>
            <person name="Barry K."/>
            <person name="Bills G."/>
            <person name="Bluhm B."/>
            <person name="Cannon C."/>
            <person name="Castanera R."/>
            <person name="Culley D."/>
            <person name="Daum C."/>
            <person name="Ezra D."/>
            <person name="Gonzalez J."/>
            <person name="Henrissat B."/>
            <person name="Kuo A."/>
            <person name="Liang C."/>
            <person name="Lipzen A."/>
            <person name="Lutzoni F."/>
            <person name="Magnuson J."/>
            <person name="Mondo S."/>
            <person name="Nolan M."/>
            <person name="Ohm R."/>
            <person name="Pangilinan J."/>
            <person name="Park H.-J."/>
            <person name="Ramirez L."/>
            <person name="Alfaro M."/>
            <person name="Sun H."/>
            <person name="Tritt A."/>
            <person name="Yoshinaga Y."/>
            <person name="Zwiers L.-H."/>
            <person name="Turgeon B."/>
            <person name="Goodwin S."/>
            <person name="Spatafora J."/>
            <person name="Crous P."/>
            <person name="Grigoriev I."/>
        </authorList>
    </citation>
    <scope>NUCLEOTIDE SEQUENCE</scope>
    <source>
        <strain evidence="2">CBS 125425</strain>
    </source>
</reference>
<accession>A0A9P4V0N6</accession>
<dbReference type="EMBL" id="ML996196">
    <property type="protein sequence ID" value="KAF2731415.1"/>
    <property type="molecule type" value="Genomic_DNA"/>
</dbReference>
<name>A0A9P4V0N6_9PLEO</name>
<feature type="region of interest" description="Disordered" evidence="1">
    <location>
        <begin position="347"/>
        <end position="382"/>
    </location>
</feature>
<feature type="compositionally biased region" description="Polar residues" evidence="1">
    <location>
        <begin position="371"/>
        <end position="382"/>
    </location>
</feature>
<feature type="compositionally biased region" description="Basic and acidic residues" evidence="1">
    <location>
        <begin position="261"/>
        <end position="277"/>
    </location>
</feature>
<organism evidence="2 3">
    <name type="scientific">Polyplosphaeria fusca</name>
    <dbReference type="NCBI Taxonomy" id="682080"/>
    <lineage>
        <taxon>Eukaryota</taxon>
        <taxon>Fungi</taxon>
        <taxon>Dikarya</taxon>
        <taxon>Ascomycota</taxon>
        <taxon>Pezizomycotina</taxon>
        <taxon>Dothideomycetes</taxon>
        <taxon>Pleosporomycetidae</taxon>
        <taxon>Pleosporales</taxon>
        <taxon>Tetraplosphaeriaceae</taxon>
        <taxon>Polyplosphaeria</taxon>
    </lineage>
</organism>
<evidence type="ECO:0000313" key="2">
    <source>
        <dbReference type="EMBL" id="KAF2731415.1"/>
    </source>
</evidence>